<dbReference type="EMBL" id="QKYT01000448">
    <property type="protein sequence ID" value="RIA85091.1"/>
    <property type="molecule type" value="Genomic_DNA"/>
</dbReference>
<feature type="coiled-coil region" evidence="1">
    <location>
        <begin position="135"/>
        <end position="176"/>
    </location>
</feature>
<dbReference type="OrthoDB" id="120976at2759"/>
<dbReference type="Gene3D" id="3.80.10.10">
    <property type="entry name" value="Ribonuclease Inhibitor"/>
    <property type="match status" value="1"/>
</dbReference>
<reference evidence="3 4" key="1">
    <citation type="submission" date="2018-06" db="EMBL/GenBank/DDBJ databases">
        <title>Comparative genomics reveals the genomic features of Rhizophagus irregularis, R. cerebriforme, R. diaphanum and Gigaspora rosea, and their symbiotic lifestyle signature.</title>
        <authorList>
            <person name="Morin E."/>
            <person name="San Clemente H."/>
            <person name="Chen E.C.H."/>
            <person name="De La Providencia I."/>
            <person name="Hainaut M."/>
            <person name="Kuo A."/>
            <person name="Kohler A."/>
            <person name="Murat C."/>
            <person name="Tang N."/>
            <person name="Roy S."/>
            <person name="Loubradou J."/>
            <person name="Henrissat B."/>
            <person name="Grigoriev I.V."/>
            <person name="Corradi N."/>
            <person name="Roux C."/>
            <person name="Martin F.M."/>
        </authorList>
    </citation>
    <scope>NUCLEOTIDE SEQUENCE [LARGE SCALE GENOMIC DNA]</scope>
    <source>
        <strain evidence="3 4">DAOM 227022</strain>
    </source>
</reference>
<feature type="region of interest" description="Disordered" evidence="2">
    <location>
        <begin position="17"/>
        <end position="76"/>
    </location>
</feature>
<keyword evidence="4" id="KW-1185">Reference proteome</keyword>
<dbReference type="STRING" id="658196.A0A397SQH5"/>
<name>A0A397SQH5_9GLOM</name>
<evidence type="ECO:0000256" key="2">
    <source>
        <dbReference type="SAM" id="MobiDB-lite"/>
    </source>
</evidence>
<sequence length="499" mass="56884">MIPLNTPSRVHITIYQDEVPSSRRNNKRILSDEMDITPQSRRNRSLSQNRTPSNSLRTLGKPKTPLGDKVNLTPYNPQKISINRTKSTSTPKNNLQVTLKNSKTVTFSESQTTYENEVALSNKRFKNESGQIVNMDTYKKRIEQLEAELRKQIDENQKQSEENQKSCQEAENALEKAKYVALGYKNELYGPVYVDGDYTSINKLLRHLAKVAGQGVINRFKEETLVDGELPALDQIFAWLEESGFLKYEVLKEFRAVKAVVSLDLTYTFEKIKHDNNMSIEIDPNSMQNAANRLISVFGLPYGFKHLKSLKLSFMPIDDSYFNNLRGLKNLDELVIDNTGIGNEALAHLIALKDNLCLLNITGNKKINDDSIFILVLLKKLVVLLLDATSISMDGIRKFVSKTTSTDLSQISIPSSCRKYLNKRKEIYCVEHKHGMKGDSLEVKFMSLSEIRRQLMFHYEVNNNINIVGSKEELEETLREILTRRHNDAKAMLLAGGRD</sequence>
<dbReference type="SUPFAM" id="SSF52047">
    <property type="entry name" value="RNI-like"/>
    <property type="match status" value="1"/>
</dbReference>
<evidence type="ECO:0000256" key="1">
    <source>
        <dbReference type="SAM" id="Coils"/>
    </source>
</evidence>
<dbReference type="InterPro" id="IPR032675">
    <property type="entry name" value="LRR_dom_sf"/>
</dbReference>
<keyword evidence="1" id="KW-0175">Coiled coil</keyword>
<gene>
    <name evidence="3" type="ORF">C1645_831299</name>
</gene>
<protein>
    <submittedName>
        <fullName evidence="3">Uncharacterized protein</fullName>
    </submittedName>
</protein>
<proteinExistence type="predicted"/>
<organism evidence="3 4">
    <name type="scientific">Glomus cerebriforme</name>
    <dbReference type="NCBI Taxonomy" id="658196"/>
    <lineage>
        <taxon>Eukaryota</taxon>
        <taxon>Fungi</taxon>
        <taxon>Fungi incertae sedis</taxon>
        <taxon>Mucoromycota</taxon>
        <taxon>Glomeromycotina</taxon>
        <taxon>Glomeromycetes</taxon>
        <taxon>Glomerales</taxon>
        <taxon>Glomeraceae</taxon>
        <taxon>Glomus</taxon>
    </lineage>
</organism>
<comment type="caution">
    <text evidence="3">The sequence shown here is derived from an EMBL/GenBank/DDBJ whole genome shotgun (WGS) entry which is preliminary data.</text>
</comment>
<dbReference type="Proteomes" id="UP000265703">
    <property type="component" value="Unassembled WGS sequence"/>
</dbReference>
<evidence type="ECO:0000313" key="3">
    <source>
        <dbReference type="EMBL" id="RIA85091.1"/>
    </source>
</evidence>
<evidence type="ECO:0000313" key="4">
    <source>
        <dbReference type="Proteomes" id="UP000265703"/>
    </source>
</evidence>
<accession>A0A397SQH5</accession>
<dbReference type="AlphaFoldDB" id="A0A397SQH5"/>